<dbReference type="Pfam" id="PF13735">
    <property type="entry name" value="tRNA_NucTran2_2"/>
    <property type="match status" value="1"/>
</dbReference>
<evidence type="ECO:0000259" key="9">
    <source>
        <dbReference type="Pfam" id="PF13735"/>
    </source>
</evidence>
<dbReference type="SUPFAM" id="SSF81891">
    <property type="entry name" value="Poly A polymerase C-terminal region-like"/>
    <property type="match status" value="1"/>
</dbReference>
<comment type="similarity">
    <text evidence="1">Belongs to the tRNA nucleotidyltransferase/poly(A) polymerase family.</text>
</comment>
<keyword evidence="6" id="KW-0460">Magnesium</keyword>
<dbReference type="InterPro" id="IPR003607">
    <property type="entry name" value="HD/PDEase_dom"/>
</dbReference>
<dbReference type="GO" id="GO:0008033">
    <property type="term" value="P:tRNA processing"/>
    <property type="evidence" value="ECO:0007669"/>
    <property type="project" value="UniProtKB-KW"/>
</dbReference>
<keyword evidence="5" id="KW-0547">Nucleotide-binding</keyword>
<evidence type="ECO:0000256" key="2">
    <source>
        <dbReference type="ARBA" id="ARBA00022694"/>
    </source>
</evidence>
<dbReference type="CDD" id="cd00077">
    <property type="entry name" value="HDc"/>
    <property type="match status" value="1"/>
</dbReference>
<feature type="domain" description="tRNA nucleotidyltransferase/poly(A) polymerase RNA and SrmB- binding" evidence="8">
    <location>
        <begin position="1"/>
        <end position="48"/>
    </location>
</feature>
<dbReference type="Pfam" id="PF12627">
    <property type="entry name" value="PolyA_pol_RNAbd"/>
    <property type="match status" value="1"/>
</dbReference>
<evidence type="ECO:0000256" key="5">
    <source>
        <dbReference type="ARBA" id="ARBA00022741"/>
    </source>
</evidence>
<reference evidence="10 11" key="1">
    <citation type="submission" date="2019-03" db="EMBL/GenBank/DDBJ databases">
        <title>Subsurface microbial communities from deep shales in Ohio and West Virginia, USA.</title>
        <authorList>
            <person name="Wrighton K."/>
        </authorList>
    </citation>
    <scope>NUCLEOTIDE SEQUENCE [LARGE SCALE GENOMIC DNA]</scope>
    <source>
        <strain evidence="10 11">MSL 6dP</strain>
    </source>
</reference>
<keyword evidence="2" id="KW-0819">tRNA processing</keyword>
<organism evidence="10 11">
    <name type="scientific">Orenia marismortui</name>
    <dbReference type="NCBI Taxonomy" id="46469"/>
    <lineage>
        <taxon>Bacteria</taxon>
        <taxon>Bacillati</taxon>
        <taxon>Bacillota</taxon>
        <taxon>Clostridia</taxon>
        <taxon>Halanaerobiales</taxon>
        <taxon>Halobacteroidaceae</taxon>
        <taxon>Orenia</taxon>
    </lineage>
</organism>
<dbReference type="PANTHER" id="PTHR47545">
    <property type="entry name" value="MULTIFUNCTIONAL CCA PROTEIN"/>
    <property type="match status" value="1"/>
</dbReference>
<dbReference type="Gene3D" id="1.10.3090.10">
    <property type="entry name" value="cca-adding enzyme, domain 2"/>
    <property type="match status" value="1"/>
</dbReference>
<accession>A0A4R8GZF8</accession>
<comment type="caution">
    <text evidence="10">The sequence shown here is derived from an EMBL/GenBank/DDBJ whole genome shotgun (WGS) entry which is preliminary data.</text>
</comment>
<dbReference type="PANTHER" id="PTHR47545:SF2">
    <property type="entry name" value="CC-ADDING TRNA NUCLEOTIDYLTRANSFERASE"/>
    <property type="match status" value="1"/>
</dbReference>
<dbReference type="InterPro" id="IPR032828">
    <property type="entry name" value="PolyA_RNA-bd"/>
</dbReference>
<evidence type="ECO:0000256" key="7">
    <source>
        <dbReference type="ARBA" id="ARBA00022884"/>
    </source>
</evidence>
<evidence type="ECO:0000256" key="4">
    <source>
        <dbReference type="ARBA" id="ARBA00022723"/>
    </source>
</evidence>
<evidence type="ECO:0000313" key="10">
    <source>
        <dbReference type="EMBL" id="TDX52126.1"/>
    </source>
</evidence>
<evidence type="ECO:0000259" key="8">
    <source>
        <dbReference type="Pfam" id="PF12627"/>
    </source>
</evidence>
<name>A0A4R8GZF8_9FIRM</name>
<evidence type="ECO:0000256" key="1">
    <source>
        <dbReference type="ARBA" id="ARBA00007265"/>
    </source>
</evidence>
<dbReference type="EMBL" id="SOEG01000008">
    <property type="protein sequence ID" value="TDX52126.1"/>
    <property type="molecule type" value="Genomic_DNA"/>
</dbReference>
<protein>
    <submittedName>
        <fullName evidence="10">Poly(A) polymerase I-like protein</fullName>
    </submittedName>
</protein>
<evidence type="ECO:0000256" key="3">
    <source>
        <dbReference type="ARBA" id="ARBA00022695"/>
    </source>
</evidence>
<gene>
    <name evidence="10" type="ORF">C7959_10848</name>
</gene>
<keyword evidence="7" id="KW-0694">RNA-binding</keyword>
<keyword evidence="11" id="KW-1185">Reference proteome</keyword>
<keyword evidence="4" id="KW-0479">Metal-binding</keyword>
<dbReference type="AlphaFoldDB" id="A0A4R8GZF8"/>
<evidence type="ECO:0000313" key="11">
    <source>
        <dbReference type="Proteomes" id="UP000295832"/>
    </source>
</evidence>
<proteinExistence type="inferred from homology"/>
<evidence type="ECO:0000256" key="6">
    <source>
        <dbReference type="ARBA" id="ARBA00022842"/>
    </source>
</evidence>
<dbReference type="InterPro" id="IPR032810">
    <property type="entry name" value="CCA-adding_enz_C"/>
</dbReference>
<dbReference type="GO" id="GO:0046872">
    <property type="term" value="F:metal ion binding"/>
    <property type="evidence" value="ECO:0007669"/>
    <property type="project" value="UniProtKB-KW"/>
</dbReference>
<keyword evidence="3" id="KW-0548">Nucleotidyltransferase</keyword>
<dbReference type="Proteomes" id="UP000295832">
    <property type="component" value="Unassembled WGS sequence"/>
</dbReference>
<keyword evidence="3" id="KW-0808">Transferase</keyword>
<dbReference type="GO" id="GO:0000166">
    <property type="term" value="F:nucleotide binding"/>
    <property type="evidence" value="ECO:0007669"/>
    <property type="project" value="UniProtKB-KW"/>
</dbReference>
<dbReference type="InterPro" id="IPR050124">
    <property type="entry name" value="tRNA_CCA-adding_enzyme"/>
</dbReference>
<sequence length="261" mass="30223">MIPTLEKIAKERIFIEIEKIMLKAKYPSIAFRWMKKIGILSSCFSEIDDLSQVEQGEKYHPEGDVFEHTMLSLDVLSISERDIILMLAILYHDIGKAYVKRIKKADRVHFYGHENEGAKRVGDFLTKITDNKEIISQVKALIKYHMRPLDLKNNLSKKAVRKLVNQVDIPRLLKLHKADTLGRKVTTDISYMDDILKVYNQVKDEVEPIIKGRHLIELGVKPGKKMGEILKEIYDAQLNGEFSNLEEGLEYSNYILKEDCF</sequence>
<dbReference type="RefSeq" id="WP_134116016.1">
    <property type="nucleotide sequence ID" value="NZ_SOEG01000008.1"/>
</dbReference>
<dbReference type="GO" id="GO:0003723">
    <property type="term" value="F:RNA binding"/>
    <property type="evidence" value="ECO:0007669"/>
    <property type="project" value="UniProtKB-KW"/>
</dbReference>
<dbReference type="GO" id="GO:0016779">
    <property type="term" value="F:nucleotidyltransferase activity"/>
    <property type="evidence" value="ECO:0007669"/>
    <property type="project" value="UniProtKB-KW"/>
</dbReference>
<dbReference type="STRING" id="926561.GCA_000379025_02553"/>
<feature type="domain" description="CCA-adding enzyme C-terminal" evidence="9">
    <location>
        <begin position="120"/>
        <end position="249"/>
    </location>
</feature>